<keyword evidence="4" id="KW-0132">Cell division</keyword>
<dbReference type="EMBL" id="JAMZMK010008818">
    <property type="protein sequence ID" value="KAI7738397.1"/>
    <property type="molecule type" value="Genomic_DNA"/>
</dbReference>
<evidence type="ECO:0000313" key="12">
    <source>
        <dbReference type="EMBL" id="KAI7738397.1"/>
    </source>
</evidence>
<evidence type="ECO:0000256" key="5">
    <source>
        <dbReference type="ARBA" id="ARBA00022701"/>
    </source>
</evidence>
<comment type="caution">
    <text evidence="12">The sequence shown here is derived from an EMBL/GenBank/DDBJ whole genome shotgun (WGS) entry which is preliminary data.</text>
</comment>
<gene>
    <name evidence="12" type="ORF">M8C21_021527</name>
</gene>
<feature type="non-terminal residue" evidence="12">
    <location>
        <position position="533"/>
    </location>
</feature>
<evidence type="ECO:0000256" key="9">
    <source>
        <dbReference type="ARBA" id="ARBA00023306"/>
    </source>
</evidence>
<keyword evidence="9" id="KW-0131">Cell cycle</keyword>
<accession>A0AAD5CB22</accession>
<evidence type="ECO:0000256" key="3">
    <source>
        <dbReference type="ARBA" id="ARBA00022490"/>
    </source>
</evidence>
<proteinExistence type="inferred from homology"/>
<dbReference type="Proteomes" id="UP001206925">
    <property type="component" value="Unassembled WGS sequence"/>
</dbReference>
<comment type="similarity">
    <text evidence="2">Belongs to the HAUS3 family.</text>
</comment>
<evidence type="ECO:0000256" key="2">
    <source>
        <dbReference type="ARBA" id="ARBA00009645"/>
    </source>
</evidence>
<evidence type="ECO:0000256" key="4">
    <source>
        <dbReference type="ARBA" id="ARBA00022618"/>
    </source>
</evidence>
<evidence type="ECO:0000259" key="11">
    <source>
        <dbReference type="Pfam" id="PF14932"/>
    </source>
</evidence>
<evidence type="ECO:0000256" key="8">
    <source>
        <dbReference type="ARBA" id="ARBA00023212"/>
    </source>
</evidence>
<feature type="domain" description="HAUS augmin-like complex subunit 3 N-terminal" evidence="11">
    <location>
        <begin position="28"/>
        <end position="290"/>
    </location>
</feature>
<dbReference type="GO" id="GO:0031023">
    <property type="term" value="P:microtubule organizing center organization"/>
    <property type="evidence" value="ECO:0007669"/>
    <property type="project" value="TreeGrafter"/>
</dbReference>
<keyword evidence="8" id="KW-0206">Cytoskeleton</keyword>
<keyword evidence="3" id="KW-0963">Cytoplasm</keyword>
<keyword evidence="5" id="KW-0493">Microtubule</keyword>
<sequence length="533" mass="59560">MSGAKLCSLLTELGFDGHHSLDPDSFEWPFQYEDARPILDWICSSLRPSNVLSVSEVSQYEQFIQDGKLLEGEDLDFAYESISAFSTRRDNQDAVFGAEEGLKEIRDATLSFKAEAAELQRQLGHLQSQYDMLSTQASTLIQGKRARVASTSTVNGLLTTIDDSLSARNLDMNAVLGRIASAAQELAHFHSGDEDGIYLAYSDFNRYLLADASCMKELNQWFVKQLDTGPYRLVAEEGKSKCSWVNLGDVSNSLARADSPKAQHQRLPELQRLRSIFGTSERQWVEAQVENAKQQAIFLTLKGQVNSDEAHIHLDLHSLRRKHVELTGELSNLQNKEVKLLSETIPNLCWELAQLQDTYILQELQGYLSATKGRVGRCLALIQSASDVQEQGAVDDRDTFLHGVRDLLSIYSNAQGGLSTYVSAPGLVQQISSLQSDLMVLQSDLDNALPEDRSRCINELCTLIQSLQQLLFASSTTAQPILTPRTLMKELDEMEKMNAKLSAAVEEVTHEHNKKNEIVKHHSQEMALQRQVN</sequence>
<comment type="subcellular location">
    <subcellularLocation>
        <location evidence="1">Cytoplasm</location>
        <location evidence="1">Cytoskeleton</location>
        <location evidence="1">Spindle</location>
    </subcellularLocation>
</comment>
<keyword evidence="13" id="KW-1185">Reference proteome</keyword>
<dbReference type="GO" id="GO:0051225">
    <property type="term" value="P:spindle assembly"/>
    <property type="evidence" value="ECO:0007669"/>
    <property type="project" value="InterPro"/>
</dbReference>
<protein>
    <recommendedName>
        <fullName evidence="11">HAUS augmin-like complex subunit 3 N-terminal domain-containing protein</fullName>
    </recommendedName>
</protein>
<keyword evidence="7 10" id="KW-0175">Coiled coil</keyword>
<evidence type="ECO:0000256" key="1">
    <source>
        <dbReference type="ARBA" id="ARBA00004186"/>
    </source>
</evidence>
<dbReference type="GO" id="GO:0072686">
    <property type="term" value="C:mitotic spindle"/>
    <property type="evidence" value="ECO:0007669"/>
    <property type="project" value="TreeGrafter"/>
</dbReference>
<dbReference type="AlphaFoldDB" id="A0AAD5CB22"/>
<dbReference type="GO" id="GO:0051301">
    <property type="term" value="P:cell division"/>
    <property type="evidence" value="ECO:0007669"/>
    <property type="project" value="UniProtKB-KW"/>
</dbReference>
<dbReference type="GO" id="GO:0005874">
    <property type="term" value="C:microtubule"/>
    <property type="evidence" value="ECO:0007669"/>
    <property type="project" value="UniProtKB-KW"/>
</dbReference>
<dbReference type="PANTHER" id="PTHR19378:SF0">
    <property type="entry name" value="HAUS AUGMIN-LIKE COMPLEX SUBUNIT 3"/>
    <property type="match status" value="1"/>
</dbReference>
<dbReference type="Pfam" id="PF14932">
    <property type="entry name" value="HAUS-augmin3"/>
    <property type="match status" value="1"/>
</dbReference>
<dbReference type="InterPro" id="IPR026206">
    <property type="entry name" value="HAUS3"/>
</dbReference>
<evidence type="ECO:0000256" key="7">
    <source>
        <dbReference type="ARBA" id="ARBA00023054"/>
    </source>
</evidence>
<evidence type="ECO:0000313" key="13">
    <source>
        <dbReference type="Proteomes" id="UP001206925"/>
    </source>
</evidence>
<evidence type="ECO:0000256" key="10">
    <source>
        <dbReference type="SAM" id="Coils"/>
    </source>
</evidence>
<reference evidence="12" key="1">
    <citation type="submission" date="2022-06" db="EMBL/GenBank/DDBJ databases">
        <title>Uncovering the hologenomic basis of an extraordinary plant invasion.</title>
        <authorList>
            <person name="Bieker V.C."/>
            <person name="Martin M.D."/>
            <person name="Gilbert T."/>
            <person name="Hodgins K."/>
            <person name="Battlay P."/>
            <person name="Petersen B."/>
            <person name="Wilson J."/>
        </authorList>
    </citation>
    <scope>NUCLEOTIDE SEQUENCE</scope>
    <source>
        <strain evidence="12">AA19_3_7</strain>
        <tissue evidence="12">Leaf</tissue>
    </source>
</reference>
<keyword evidence="6" id="KW-0498">Mitosis</keyword>
<dbReference type="GO" id="GO:0005815">
    <property type="term" value="C:microtubule organizing center"/>
    <property type="evidence" value="ECO:0007669"/>
    <property type="project" value="TreeGrafter"/>
</dbReference>
<dbReference type="GO" id="GO:0070652">
    <property type="term" value="C:HAUS complex"/>
    <property type="evidence" value="ECO:0007669"/>
    <property type="project" value="InterPro"/>
</dbReference>
<name>A0AAD5CB22_AMBAR</name>
<feature type="coiled-coil region" evidence="10">
    <location>
        <begin position="102"/>
        <end position="136"/>
    </location>
</feature>
<dbReference type="InterPro" id="IPR032733">
    <property type="entry name" value="HAUS3_N"/>
</dbReference>
<organism evidence="12 13">
    <name type="scientific">Ambrosia artemisiifolia</name>
    <name type="common">Common ragweed</name>
    <dbReference type="NCBI Taxonomy" id="4212"/>
    <lineage>
        <taxon>Eukaryota</taxon>
        <taxon>Viridiplantae</taxon>
        <taxon>Streptophyta</taxon>
        <taxon>Embryophyta</taxon>
        <taxon>Tracheophyta</taxon>
        <taxon>Spermatophyta</taxon>
        <taxon>Magnoliopsida</taxon>
        <taxon>eudicotyledons</taxon>
        <taxon>Gunneridae</taxon>
        <taxon>Pentapetalae</taxon>
        <taxon>asterids</taxon>
        <taxon>campanulids</taxon>
        <taxon>Asterales</taxon>
        <taxon>Asteraceae</taxon>
        <taxon>Asteroideae</taxon>
        <taxon>Heliantheae alliance</taxon>
        <taxon>Heliantheae</taxon>
        <taxon>Ambrosia</taxon>
    </lineage>
</organism>
<evidence type="ECO:0000256" key="6">
    <source>
        <dbReference type="ARBA" id="ARBA00022776"/>
    </source>
</evidence>
<dbReference type="PANTHER" id="PTHR19378">
    <property type="entry name" value="GOLGIN- RELATED"/>
    <property type="match status" value="1"/>
</dbReference>